<accession>A0A251RUS9</accession>
<keyword evidence="1" id="KW-1133">Transmembrane helix</keyword>
<organism evidence="3 4">
    <name type="scientific">Helianthus annuus</name>
    <name type="common">Common sunflower</name>
    <dbReference type="NCBI Taxonomy" id="4232"/>
    <lineage>
        <taxon>Eukaryota</taxon>
        <taxon>Viridiplantae</taxon>
        <taxon>Streptophyta</taxon>
        <taxon>Embryophyta</taxon>
        <taxon>Tracheophyta</taxon>
        <taxon>Spermatophyta</taxon>
        <taxon>Magnoliopsida</taxon>
        <taxon>eudicotyledons</taxon>
        <taxon>Gunneridae</taxon>
        <taxon>Pentapetalae</taxon>
        <taxon>asterids</taxon>
        <taxon>campanulids</taxon>
        <taxon>Asterales</taxon>
        <taxon>Asteraceae</taxon>
        <taxon>Asteroideae</taxon>
        <taxon>Heliantheae alliance</taxon>
        <taxon>Heliantheae</taxon>
        <taxon>Helianthus</taxon>
    </lineage>
</organism>
<reference evidence="2" key="3">
    <citation type="submission" date="2020-06" db="EMBL/GenBank/DDBJ databases">
        <title>Helianthus annuus Genome sequencing and assembly Release 2.</title>
        <authorList>
            <person name="Gouzy J."/>
            <person name="Langlade N."/>
            <person name="Munos S."/>
        </authorList>
    </citation>
    <scope>NUCLEOTIDE SEQUENCE</scope>
    <source>
        <tissue evidence="2">Leaves</tissue>
    </source>
</reference>
<name>A0A251RUS9_HELAN</name>
<dbReference type="Gramene" id="mRNA:HanXRQr2_Chr12g0559751">
    <property type="protein sequence ID" value="mRNA:HanXRQr2_Chr12g0559751"/>
    <property type="gene ID" value="HanXRQr2_Chr12g0559751"/>
</dbReference>
<evidence type="ECO:0000313" key="4">
    <source>
        <dbReference type="Proteomes" id="UP000215914"/>
    </source>
</evidence>
<evidence type="ECO:0000256" key="1">
    <source>
        <dbReference type="SAM" id="Phobius"/>
    </source>
</evidence>
<proteinExistence type="predicted"/>
<keyword evidence="1" id="KW-0472">Membrane</keyword>
<protein>
    <submittedName>
        <fullName evidence="3">Uncharacterized protein</fullName>
    </submittedName>
</protein>
<evidence type="ECO:0000313" key="2">
    <source>
        <dbReference type="EMBL" id="KAF5779462.1"/>
    </source>
</evidence>
<keyword evidence="1" id="KW-0812">Transmembrane</keyword>
<dbReference type="Proteomes" id="UP000215914">
    <property type="component" value="Chromosome 17"/>
</dbReference>
<sequence>MTLVKAIRTEFLHSCPDTLTTHFETTTPSLTYHHSHTTCTTGVRRRKLVVVRSYVGLESEKSNRRWSLKTFAGDWSPPEISPEQTIFIGGDNRKPASFVRVIALVCSFGIINLTHALLQENATQPIFEWSKIAMAKVNLFVRRAAKEKSPDNGGVKEEGSAWWTGSVQSMWAGAGNSEPYSAG</sequence>
<keyword evidence="4" id="KW-1185">Reference proteome</keyword>
<feature type="transmembrane region" description="Helical" evidence="1">
    <location>
        <begin position="98"/>
        <end position="118"/>
    </location>
</feature>
<reference evidence="3" key="2">
    <citation type="submission" date="2017-02" db="EMBL/GenBank/DDBJ databases">
        <title>Sunflower complete genome.</title>
        <authorList>
            <person name="Langlade N."/>
            <person name="Munos S."/>
        </authorList>
    </citation>
    <scope>NUCLEOTIDE SEQUENCE [LARGE SCALE GENOMIC DNA]</scope>
    <source>
        <tissue evidence="3">Leaves</tissue>
    </source>
</reference>
<dbReference type="EMBL" id="MNCJ02000327">
    <property type="protein sequence ID" value="KAF5779462.1"/>
    <property type="molecule type" value="Genomic_DNA"/>
</dbReference>
<dbReference type="InParanoid" id="A0A251RUS9"/>
<dbReference type="AlphaFoldDB" id="A0A251RUS9"/>
<dbReference type="EMBL" id="CM007906">
    <property type="protein sequence ID" value="OTF87971.1"/>
    <property type="molecule type" value="Genomic_DNA"/>
</dbReference>
<evidence type="ECO:0000313" key="3">
    <source>
        <dbReference type="EMBL" id="OTF87971.1"/>
    </source>
</evidence>
<reference evidence="2 4" key="1">
    <citation type="journal article" date="2017" name="Nature">
        <title>The sunflower genome provides insights into oil metabolism, flowering and Asterid evolution.</title>
        <authorList>
            <person name="Badouin H."/>
            <person name="Gouzy J."/>
            <person name="Grassa C.J."/>
            <person name="Murat F."/>
            <person name="Staton S.E."/>
            <person name="Cottret L."/>
            <person name="Lelandais-Briere C."/>
            <person name="Owens G.L."/>
            <person name="Carrere S."/>
            <person name="Mayjonade B."/>
            <person name="Legrand L."/>
            <person name="Gill N."/>
            <person name="Kane N.C."/>
            <person name="Bowers J.E."/>
            <person name="Hubner S."/>
            <person name="Bellec A."/>
            <person name="Berard A."/>
            <person name="Berges H."/>
            <person name="Blanchet N."/>
            <person name="Boniface M.C."/>
            <person name="Brunel D."/>
            <person name="Catrice O."/>
            <person name="Chaidir N."/>
            <person name="Claudel C."/>
            <person name="Donnadieu C."/>
            <person name="Faraut T."/>
            <person name="Fievet G."/>
            <person name="Helmstetter N."/>
            <person name="King M."/>
            <person name="Knapp S.J."/>
            <person name="Lai Z."/>
            <person name="Le Paslier M.C."/>
            <person name="Lippi Y."/>
            <person name="Lorenzon L."/>
            <person name="Mandel J.R."/>
            <person name="Marage G."/>
            <person name="Marchand G."/>
            <person name="Marquand E."/>
            <person name="Bret-Mestries E."/>
            <person name="Morien E."/>
            <person name="Nambeesan S."/>
            <person name="Nguyen T."/>
            <person name="Pegot-Espagnet P."/>
            <person name="Pouilly N."/>
            <person name="Raftis F."/>
            <person name="Sallet E."/>
            <person name="Schiex T."/>
            <person name="Thomas J."/>
            <person name="Vandecasteele C."/>
            <person name="Vares D."/>
            <person name="Vear F."/>
            <person name="Vautrin S."/>
            <person name="Crespi M."/>
            <person name="Mangin B."/>
            <person name="Burke J.M."/>
            <person name="Salse J."/>
            <person name="Munos S."/>
            <person name="Vincourt P."/>
            <person name="Rieseberg L.H."/>
            <person name="Langlade N.B."/>
        </authorList>
    </citation>
    <scope>NUCLEOTIDE SEQUENCE [LARGE SCALE GENOMIC DNA]</scope>
    <source>
        <strain evidence="4">cv. SF193</strain>
        <tissue evidence="2">Leaves</tissue>
    </source>
</reference>
<gene>
    <name evidence="3" type="ORF">HannXRQ_Chr17g0567831</name>
    <name evidence="2" type="ORF">HanXRQr2_Chr12g0559751</name>
</gene>